<accession>A0ACB8ZK93</accession>
<reference evidence="2" key="1">
    <citation type="journal article" date="2022" name="Mol. Ecol. Resour.">
        <title>The genomes of chicory, endive, great burdock and yacon provide insights into Asteraceae palaeo-polyploidization history and plant inulin production.</title>
        <authorList>
            <person name="Fan W."/>
            <person name="Wang S."/>
            <person name="Wang H."/>
            <person name="Wang A."/>
            <person name="Jiang F."/>
            <person name="Liu H."/>
            <person name="Zhao H."/>
            <person name="Xu D."/>
            <person name="Zhang Y."/>
        </authorList>
    </citation>
    <scope>NUCLEOTIDE SEQUENCE [LARGE SCALE GENOMIC DNA]</scope>
    <source>
        <strain evidence="2">cv. Niubang</strain>
    </source>
</reference>
<organism evidence="1 2">
    <name type="scientific">Arctium lappa</name>
    <name type="common">Greater burdock</name>
    <name type="synonym">Lappa major</name>
    <dbReference type="NCBI Taxonomy" id="4217"/>
    <lineage>
        <taxon>Eukaryota</taxon>
        <taxon>Viridiplantae</taxon>
        <taxon>Streptophyta</taxon>
        <taxon>Embryophyta</taxon>
        <taxon>Tracheophyta</taxon>
        <taxon>Spermatophyta</taxon>
        <taxon>Magnoliopsida</taxon>
        <taxon>eudicotyledons</taxon>
        <taxon>Gunneridae</taxon>
        <taxon>Pentapetalae</taxon>
        <taxon>asterids</taxon>
        <taxon>campanulids</taxon>
        <taxon>Asterales</taxon>
        <taxon>Asteraceae</taxon>
        <taxon>Carduoideae</taxon>
        <taxon>Cardueae</taxon>
        <taxon>Arctiinae</taxon>
        <taxon>Arctium</taxon>
    </lineage>
</organism>
<gene>
    <name evidence="1" type="ORF">L6452_30822</name>
</gene>
<protein>
    <submittedName>
        <fullName evidence="1">Uncharacterized protein</fullName>
    </submittedName>
</protein>
<evidence type="ECO:0000313" key="1">
    <source>
        <dbReference type="EMBL" id="KAI3697725.1"/>
    </source>
</evidence>
<sequence length="66" mass="7501">MDMAMTVVPKALFTTKVKKPPLMPGGYISISKKKLLHDLETNGGTRINAWVRRFRFEKFPADYNGS</sequence>
<name>A0ACB8ZK93_ARCLA</name>
<evidence type="ECO:0000313" key="2">
    <source>
        <dbReference type="Proteomes" id="UP001055879"/>
    </source>
</evidence>
<reference evidence="1 2" key="2">
    <citation type="journal article" date="2022" name="Mol. Ecol. Resour.">
        <title>The genomes of chicory, endive, great burdock and yacon provide insights into Asteraceae paleo-polyploidization history and plant inulin production.</title>
        <authorList>
            <person name="Fan W."/>
            <person name="Wang S."/>
            <person name="Wang H."/>
            <person name="Wang A."/>
            <person name="Jiang F."/>
            <person name="Liu H."/>
            <person name="Zhao H."/>
            <person name="Xu D."/>
            <person name="Zhang Y."/>
        </authorList>
    </citation>
    <scope>NUCLEOTIDE SEQUENCE [LARGE SCALE GENOMIC DNA]</scope>
    <source>
        <strain evidence="2">cv. Niubang</strain>
    </source>
</reference>
<dbReference type="Proteomes" id="UP001055879">
    <property type="component" value="Linkage Group LG10"/>
</dbReference>
<comment type="caution">
    <text evidence="1">The sequence shown here is derived from an EMBL/GenBank/DDBJ whole genome shotgun (WGS) entry which is preliminary data.</text>
</comment>
<dbReference type="EMBL" id="CM042056">
    <property type="protein sequence ID" value="KAI3697725.1"/>
    <property type="molecule type" value="Genomic_DNA"/>
</dbReference>
<proteinExistence type="predicted"/>
<keyword evidence="2" id="KW-1185">Reference proteome</keyword>